<evidence type="ECO:0000256" key="1">
    <source>
        <dbReference type="ARBA" id="ARBA00005085"/>
    </source>
</evidence>
<evidence type="ECO:0000313" key="5">
    <source>
        <dbReference type="Proteomes" id="UP000005408"/>
    </source>
</evidence>
<reference evidence="4" key="1">
    <citation type="submission" date="2022-08" db="UniProtKB">
        <authorList>
            <consortium name="EnsemblMetazoa"/>
        </authorList>
    </citation>
    <scope>IDENTIFICATION</scope>
    <source>
        <strain evidence="4">05x7-T-G4-1.051#20</strain>
    </source>
</reference>
<dbReference type="EnsemblMetazoa" id="G4426.3">
    <property type="protein sequence ID" value="G4426.3:cds"/>
    <property type="gene ID" value="G4426"/>
</dbReference>
<protein>
    <recommendedName>
        <fullName evidence="3">BPL/LPL catalytic domain-containing protein</fullName>
    </recommendedName>
</protein>
<dbReference type="InterPro" id="IPR004143">
    <property type="entry name" value="BPL_LPL_catalytic"/>
</dbReference>
<dbReference type="InterPro" id="IPR004562">
    <property type="entry name" value="LipoylTrfase_LipoateP_Ligase"/>
</dbReference>
<dbReference type="PROSITE" id="PS51733">
    <property type="entry name" value="BPL_LPL_CATALYTIC"/>
    <property type="match status" value="1"/>
</dbReference>
<sequence length="387" mass="44651">MKHTRKMIPLYTRLCFRRILTSKESFLLCNQRYSQSLKSNPSHQVLVSTSDDIYTNLALEEWLYEKENLTDKSILFMWQNKPSVVIGRHQNPWLECNVPRLRDCGIDLARRISGGGCVYHDLGNLNCSFLKAKPLYNRRQNLDLVVRAITSRWDVDLQVNVREDIVLEGLYKVSGTASKLGKHNTFHHFTLLHDVNVENLEMALESPMKMGVQSKATESTRSRIKNLSECDFTIDFMSLVDVIGHQFYKEAGVQGEIEWINPKDESVFPGVSEIRKLAEGWEWKFGKTPKFSTNRTFTSDKLGTELSLICNFEKGRIHRAEIVCDCSIPTVKEYTDTLQRELLGQRLCREDLNQVLKVHDLSHLVRHEQLVIEWINQCCVQALCTGV</sequence>
<dbReference type="PANTHER" id="PTHR12561:SF3">
    <property type="entry name" value="LIPOYLTRANSFERASE 1, MITOCHONDRIAL"/>
    <property type="match status" value="1"/>
</dbReference>
<feature type="domain" description="BPL/LPL catalytic" evidence="3">
    <location>
        <begin position="69"/>
        <end position="255"/>
    </location>
</feature>
<keyword evidence="5" id="KW-1185">Reference proteome</keyword>
<comment type="similarity">
    <text evidence="2">Belongs to the LplA family.</text>
</comment>
<evidence type="ECO:0000259" key="3">
    <source>
        <dbReference type="PROSITE" id="PS51733"/>
    </source>
</evidence>
<dbReference type="OrthoDB" id="201621at2759"/>
<evidence type="ECO:0000256" key="2">
    <source>
        <dbReference type="ARBA" id="ARBA00008242"/>
    </source>
</evidence>
<organism evidence="4 5">
    <name type="scientific">Magallana gigas</name>
    <name type="common">Pacific oyster</name>
    <name type="synonym">Crassostrea gigas</name>
    <dbReference type="NCBI Taxonomy" id="29159"/>
    <lineage>
        <taxon>Eukaryota</taxon>
        <taxon>Metazoa</taxon>
        <taxon>Spiralia</taxon>
        <taxon>Lophotrochozoa</taxon>
        <taxon>Mollusca</taxon>
        <taxon>Bivalvia</taxon>
        <taxon>Autobranchia</taxon>
        <taxon>Pteriomorphia</taxon>
        <taxon>Ostreida</taxon>
        <taxon>Ostreoidea</taxon>
        <taxon>Ostreidae</taxon>
        <taxon>Magallana</taxon>
    </lineage>
</organism>
<dbReference type="OMA" id="MYLIEPK"/>
<dbReference type="NCBIfam" id="TIGR00545">
    <property type="entry name" value="lipoyltrans"/>
    <property type="match status" value="1"/>
</dbReference>
<dbReference type="FunFam" id="3.30.930.10:FF:000045">
    <property type="entry name" value="lipoyltransferase 1, mitochondrial"/>
    <property type="match status" value="1"/>
</dbReference>
<dbReference type="Gene3D" id="3.30.930.10">
    <property type="entry name" value="Bira Bifunctional Protein, Domain 2"/>
    <property type="match status" value="1"/>
</dbReference>
<comment type="pathway">
    <text evidence="1">Protein modification; protein lipoylation via exogenous pathway; protein N(6)-(lipoyl)lysine from lipoate: step 2/2.</text>
</comment>
<dbReference type="PANTHER" id="PTHR12561">
    <property type="entry name" value="LIPOATE-PROTEIN LIGASE"/>
    <property type="match status" value="1"/>
</dbReference>
<dbReference type="SUPFAM" id="SSF55681">
    <property type="entry name" value="Class II aaRS and biotin synthetases"/>
    <property type="match status" value="1"/>
</dbReference>
<accession>A0A8W8N316</accession>
<dbReference type="GO" id="GO:0009249">
    <property type="term" value="P:protein lipoylation"/>
    <property type="evidence" value="ECO:0007669"/>
    <property type="project" value="InterPro"/>
</dbReference>
<dbReference type="Gene3D" id="3.30.390.50">
    <property type="entry name" value="CO dehydrogenase flavoprotein, C-terminal domain"/>
    <property type="match status" value="1"/>
</dbReference>
<dbReference type="AlphaFoldDB" id="A0A8W8N316"/>
<proteinExistence type="inferred from homology"/>
<evidence type="ECO:0000313" key="4">
    <source>
        <dbReference type="EnsemblMetazoa" id="G4426.3:cds"/>
    </source>
</evidence>
<dbReference type="GO" id="GO:0005739">
    <property type="term" value="C:mitochondrion"/>
    <property type="evidence" value="ECO:0007669"/>
    <property type="project" value="TreeGrafter"/>
</dbReference>
<dbReference type="InterPro" id="IPR045864">
    <property type="entry name" value="aa-tRNA-synth_II/BPL/LPL"/>
</dbReference>
<dbReference type="Proteomes" id="UP000005408">
    <property type="component" value="Unassembled WGS sequence"/>
</dbReference>
<dbReference type="Pfam" id="PF21948">
    <property type="entry name" value="LplA-B_cat"/>
    <property type="match status" value="1"/>
</dbReference>
<dbReference type="GO" id="GO:0017118">
    <property type="term" value="F:lipoyltransferase activity"/>
    <property type="evidence" value="ECO:0007669"/>
    <property type="project" value="TreeGrafter"/>
</dbReference>
<name>A0A8W8N316_MAGGI</name>
<dbReference type="CDD" id="cd16443">
    <property type="entry name" value="LplA"/>
    <property type="match status" value="1"/>
</dbReference>